<reference evidence="1 2" key="1">
    <citation type="submission" date="2020-05" db="EMBL/GenBank/DDBJ databases">
        <authorList>
            <person name="Khan S.A."/>
            <person name="Jeon C.O."/>
            <person name="Chun B.H."/>
        </authorList>
    </citation>
    <scope>NUCLEOTIDE SEQUENCE [LARGE SCALE GENOMIC DNA]</scope>
    <source>
        <strain evidence="1 2">B156</strain>
    </source>
</reference>
<dbReference type="Pfam" id="PF03927">
    <property type="entry name" value="NapD"/>
    <property type="match status" value="1"/>
</dbReference>
<dbReference type="InterPro" id="IPR005623">
    <property type="entry name" value="Chaperone_NapD_NO3_reduct"/>
</dbReference>
<evidence type="ECO:0000313" key="2">
    <source>
        <dbReference type="Proteomes" id="UP000552954"/>
    </source>
</evidence>
<reference evidence="1 2" key="2">
    <citation type="submission" date="2020-06" db="EMBL/GenBank/DDBJ databases">
        <title>Ramlibacter rhizophilus sp. nov., isolated from rhizosphere soil of national flower Mugunghwa from South Korea.</title>
        <authorList>
            <person name="Zheng-Fei Y."/>
            <person name="Huan T."/>
        </authorList>
    </citation>
    <scope>NUCLEOTIDE SEQUENCE [LARGE SCALE GENOMIC DNA]</scope>
    <source>
        <strain evidence="1 2">B156</strain>
    </source>
</reference>
<protein>
    <submittedName>
        <fullName evidence="1">Chaperone NapD</fullName>
    </submittedName>
</protein>
<dbReference type="AlphaFoldDB" id="A0A849KK07"/>
<name>A0A849KK07_9BURK</name>
<accession>A0A849KK07</accession>
<dbReference type="Gene3D" id="3.30.70.920">
    <property type="match status" value="1"/>
</dbReference>
<dbReference type="Proteomes" id="UP000552954">
    <property type="component" value="Unassembled WGS sequence"/>
</dbReference>
<keyword evidence="2" id="KW-1185">Reference proteome</keyword>
<dbReference type="RefSeq" id="WP_171556479.1">
    <property type="nucleotide sequence ID" value="NZ_JABFCS010000001.1"/>
</dbReference>
<gene>
    <name evidence="1" type="ORF">HK415_01285</name>
</gene>
<sequence>MAGVLVQALAAATEEVTGEILGWPGSQVHACEGGKLVVTLESEDPSFIVDRITRLQHMEGVVSAVLVSEHSTPLAAANEVIPHDLLPQDPP</sequence>
<proteinExistence type="predicted"/>
<dbReference type="EMBL" id="JABFCS010000001">
    <property type="protein sequence ID" value="NNU42079.1"/>
    <property type="molecule type" value="Genomic_DNA"/>
</dbReference>
<comment type="caution">
    <text evidence="1">The sequence shown here is derived from an EMBL/GenBank/DDBJ whole genome shotgun (WGS) entry which is preliminary data.</text>
</comment>
<organism evidence="1 2">
    <name type="scientific">Ramlibacter montanisoli</name>
    <dbReference type="NCBI Taxonomy" id="2732512"/>
    <lineage>
        <taxon>Bacteria</taxon>
        <taxon>Pseudomonadati</taxon>
        <taxon>Pseudomonadota</taxon>
        <taxon>Betaproteobacteria</taxon>
        <taxon>Burkholderiales</taxon>
        <taxon>Comamonadaceae</taxon>
        <taxon>Ramlibacter</taxon>
    </lineage>
</organism>
<evidence type="ECO:0000313" key="1">
    <source>
        <dbReference type="EMBL" id="NNU42079.1"/>
    </source>
</evidence>